<dbReference type="Gene3D" id="3.40.190.150">
    <property type="entry name" value="Bordetella uptake gene, domain 1"/>
    <property type="match status" value="1"/>
</dbReference>
<dbReference type="AlphaFoldDB" id="A0A0X8NVN0"/>
<comment type="similarity">
    <text evidence="1">Belongs to the UPF0065 (bug) family.</text>
</comment>
<dbReference type="PIRSF" id="PIRSF017082">
    <property type="entry name" value="YflP"/>
    <property type="match status" value="1"/>
</dbReference>
<evidence type="ECO:0000256" key="1">
    <source>
        <dbReference type="ARBA" id="ARBA00006987"/>
    </source>
</evidence>
<dbReference type="Proteomes" id="UP000060602">
    <property type="component" value="Chromosome"/>
</dbReference>
<dbReference type="InterPro" id="IPR005064">
    <property type="entry name" value="BUG"/>
</dbReference>
<dbReference type="PANTHER" id="PTHR42928:SF5">
    <property type="entry name" value="BLR1237 PROTEIN"/>
    <property type="match status" value="1"/>
</dbReference>
<protein>
    <submittedName>
        <fullName evidence="2">Tripartite tricarboxylate transporter substrate binding protein</fullName>
    </submittedName>
</protein>
<dbReference type="CDD" id="cd07012">
    <property type="entry name" value="PBP2_Bug_TTT"/>
    <property type="match status" value="1"/>
</dbReference>
<gene>
    <name evidence="2" type="ORF">AL504_03670</name>
</gene>
<dbReference type="InterPro" id="IPR042100">
    <property type="entry name" value="Bug_dom1"/>
</dbReference>
<sequence length="326" mass="34225">MPHQETAMPRFSFPVRAIALALGSLIAGGALAAEPIRLIVPTTAGGGTDGFFRMLAKDAEPHLGAPVVVVNVGGAGGSIGVTQMVRAAPDGNTIAGVWLGPVTVAPHTTPVSYTPKDYIAVAQLTSAPYVMCVQHDFAADDGKQLMQLLRKAPNRYTFGTDGAGGPGQLAAQRIFNRQDIHQRDIPYKGAGDTLLALLGGHIDMYVGSIPPVLPYVKSGKVKCLQLTSADKVAALPQATSLNELGLGEEQTLLWRGILAPRNTPPERVQALERAFTAAAQSPATRSFVEDAGEQIAIVTGDAFRAQIEREYAALGKVAEGLKLSSK</sequence>
<name>A0A0X8NVN0_ALCXX</name>
<proteinExistence type="inferred from homology"/>
<evidence type="ECO:0000313" key="3">
    <source>
        <dbReference type="Proteomes" id="UP000060602"/>
    </source>
</evidence>
<dbReference type="Gene3D" id="3.40.190.10">
    <property type="entry name" value="Periplasmic binding protein-like II"/>
    <property type="match status" value="1"/>
</dbReference>
<dbReference type="EMBL" id="CP014060">
    <property type="protein sequence ID" value="AMG35216.2"/>
    <property type="molecule type" value="Genomic_DNA"/>
</dbReference>
<accession>A0A0X8NVN0</accession>
<organism evidence="2 3">
    <name type="scientific">Alcaligenes xylosoxydans xylosoxydans</name>
    <name type="common">Achromobacter xylosoxidans</name>
    <dbReference type="NCBI Taxonomy" id="85698"/>
    <lineage>
        <taxon>Bacteria</taxon>
        <taxon>Pseudomonadati</taxon>
        <taxon>Pseudomonadota</taxon>
        <taxon>Betaproteobacteria</taxon>
        <taxon>Burkholderiales</taxon>
        <taxon>Alcaligenaceae</taxon>
        <taxon>Achromobacter</taxon>
    </lineage>
</organism>
<dbReference type="Pfam" id="PF03401">
    <property type="entry name" value="TctC"/>
    <property type="match status" value="1"/>
</dbReference>
<dbReference type="SUPFAM" id="SSF53850">
    <property type="entry name" value="Periplasmic binding protein-like II"/>
    <property type="match status" value="1"/>
</dbReference>
<evidence type="ECO:0000313" key="2">
    <source>
        <dbReference type="EMBL" id="AMG35216.2"/>
    </source>
</evidence>
<reference evidence="3" key="1">
    <citation type="submission" date="2015-12" db="EMBL/GenBank/DDBJ databases">
        <title>FDA dAtabase for Regulatory Grade micrObial Sequences (FDA-ARGOS): Supporting development and validation of Infectious Disease Dx tests.</title>
        <authorList>
            <person name="Case J."/>
            <person name="Tallon L."/>
            <person name="Sadzewicz L."/>
            <person name="Sengamalay N."/>
            <person name="Ott S."/>
            <person name="Godinez A."/>
            <person name="Nagaraj S."/>
            <person name="Nadendla S."/>
            <person name="Sichtig H."/>
        </authorList>
    </citation>
    <scope>NUCLEOTIDE SEQUENCE [LARGE SCALE GENOMIC DNA]</scope>
    <source>
        <strain evidence="3">FDAARGOS_147</strain>
    </source>
</reference>
<dbReference type="PANTHER" id="PTHR42928">
    <property type="entry name" value="TRICARBOXYLATE-BINDING PROTEIN"/>
    <property type="match status" value="1"/>
</dbReference>